<protein>
    <submittedName>
        <fullName evidence="1">Uncharacterized protein</fullName>
    </submittedName>
</protein>
<dbReference type="STRING" id="734.B0187_09525"/>
<comment type="caution">
    <text evidence="1">The sequence shown here is derived from an EMBL/GenBank/DDBJ whole genome shotgun (WGS) entry which is preliminary data.</text>
</comment>
<evidence type="ECO:0000313" key="1">
    <source>
        <dbReference type="EMBL" id="OOR98171.1"/>
    </source>
</evidence>
<sequence length="93" mass="10878">MNKSCKGWDFGEFHVRWNDDLKRNFHKSYPLFEIVTFLFFASPKKSNQKKGDPEHFAFASLVSNFCGQFVNSPASWLKQYKLTLKLTKPLNAK</sequence>
<evidence type="ECO:0000313" key="2">
    <source>
        <dbReference type="Proteomes" id="UP000190867"/>
    </source>
</evidence>
<gene>
    <name evidence="1" type="ORF">B0187_09525</name>
</gene>
<proteinExistence type="predicted"/>
<dbReference type="EMBL" id="MUYA01000018">
    <property type="protein sequence ID" value="OOR98171.1"/>
    <property type="molecule type" value="Genomic_DNA"/>
</dbReference>
<keyword evidence="2" id="KW-1185">Reference proteome</keyword>
<organism evidence="1 2">
    <name type="scientific">Haemophilus paracuniculus</name>
    <dbReference type="NCBI Taxonomy" id="734"/>
    <lineage>
        <taxon>Bacteria</taxon>
        <taxon>Pseudomonadati</taxon>
        <taxon>Pseudomonadota</taxon>
        <taxon>Gammaproteobacteria</taxon>
        <taxon>Pasteurellales</taxon>
        <taxon>Pasteurellaceae</taxon>
        <taxon>Haemophilus</taxon>
    </lineage>
</organism>
<accession>A0A1T0AQ21</accession>
<name>A0A1T0AQ21_9PAST</name>
<reference evidence="1 2" key="1">
    <citation type="submission" date="2017-02" db="EMBL/GenBank/DDBJ databases">
        <title>Draft genome sequence of Haemophilus paracuniculus CCUG 43573 type strain.</title>
        <authorList>
            <person name="Engstrom-Jakobsson H."/>
            <person name="Salva-Serra F."/>
            <person name="Thorell K."/>
            <person name="Gonzales-Siles L."/>
            <person name="Karlsson R."/>
            <person name="Boulund F."/>
            <person name="Engstrand L."/>
            <person name="Kristiansson E."/>
            <person name="Moore E."/>
        </authorList>
    </citation>
    <scope>NUCLEOTIDE SEQUENCE [LARGE SCALE GENOMIC DNA]</scope>
    <source>
        <strain evidence="1 2">CCUG 43573</strain>
    </source>
</reference>
<dbReference type="Proteomes" id="UP000190867">
    <property type="component" value="Unassembled WGS sequence"/>
</dbReference>
<dbReference type="AlphaFoldDB" id="A0A1T0AQ21"/>